<protein>
    <submittedName>
        <fullName evidence="6">Metallo-beta-lactamase superfamily protein</fullName>
    </submittedName>
</protein>
<keyword evidence="7" id="KW-1185">Reference proteome</keyword>
<dbReference type="EMBL" id="FOPP01000004">
    <property type="protein sequence ID" value="SFH06364.1"/>
    <property type="molecule type" value="Genomic_DNA"/>
</dbReference>
<keyword evidence="2" id="KW-0479">Metal-binding</keyword>
<evidence type="ECO:0000259" key="5">
    <source>
        <dbReference type="SMART" id="SM00849"/>
    </source>
</evidence>
<evidence type="ECO:0000256" key="1">
    <source>
        <dbReference type="ARBA" id="ARBA00007749"/>
    </source>
</evidence>
<evidence type="ECO:0000256" key="4">
    <source>
        <dbReference type="ARBA" id="ARBA00022833"/>
    </source>
</evidence>
<dbReference type="PANTHER" id="PTHR42978:SF6">
    <property type="entry name" value="QUORUM-QUENCHING LACTONASE YTNP-RELATED"/>
    <property type="match status" value="1"/>
</dbReference>
<dbReference type="PANTHER" id="PTHR42978">
    <property type="entry name" value="QUORUM-QUENCHING LACTONASE YTNP-RELATED-RELATED"/>
    <property type="match status" value="1"/>
</dbReference>
<evidence type="ECO:0000313" key="6">
    <source>
        <dbReference type="EMBL" id="SFH06364.1"/>
    </source>
</evidence>
<dbReference type="RefSeq" id="WP_090993309.1">
    <property type="nucleotide sequence ID" value="NZ_FOPP01000004.1"/>
</dbReference>
<dbReference type="GO" id="GO:0046872">
    <property type="term" value="F:metal ion binding"/>
    <property type="evidence" value="ECO:0007669"/>
    <property type="project" value="UniProtKB-KW"/>
</dbReference>
<proteinExistence type="inferred from homology"/>
<comment type="similarity">
    <text evidence="1">Belongs to the metallo-beta-lactamase superfamily.</text>
</comment>
<feature type="domain" description="Metallo-beta-lactamase" evidence="5">
    <location>
        <begin position="59"/>
        <end position="272"/>
    </location>
</feature>
<dbReference type="InterPro" id="IPR036866">
    <property type="entry name" value="RibonucZ/Hydroxyglut_hydro"/>
</dbReference>
<organism evidence="6 7">
    <name type="scientific">Pedobacter insulae</name>
    <dbReference type="NCBI Taxonomy" id="414048"/>
    <lineage>
        <taxon>Bacteria</taxon>
        <taxon>Pseudomonadati</taxon>
        <taxon>Bacteroidota</taxon>
        <taxon>Sphingobacteriia</taxon>
        <taxon>Sphingobacteriales</taxon>
        <taxon>Sphingobacteriaceae</taxon>
        <taxon>Pedobacter</taxon>
    </lineage>
</organism>
<keyword evidence="3" id="KW-0378">Hydrolase</keyword>
<keyword evidence="4" id="KW-0862">Zinc</keyword>
<sequence>MPLQIIKSKIGNAEVFQIVECEIGFTLPSLLPDATQEKIKEIEWLKAPHINEDYSMNAVSQSFIVKLNNRLLVLDTCIGNDKIVEGAEDFTNMKLEYLEALETAGIDRTQVTDVFCSHLHFDHVGWNTYKQGGKWLPTFPNAKYHFAKGEYDYWKNESDNDPMKPIEDTSFKESVDPIVEAGLVNFIDVNTDLGDGFQVISTPGHTKSHVSLLVDAGKEKFILGGDMSHHQCQLANPDWAQTMDYDQKQSSETRRKVLTELNGTSTLFTCTHYTSPSFGKITKDANGKFVFNVVSKEIK</sequence>
<dbReference type="InterPro" id="IPR001279">
    <property type="entry name" value="Metallo-B-lactamas"/>
</dbReference>
<gene>
    <name evidence="6" type="ORF">SAMN04489864_104385</name>
</gene>
<dbReference type="CDD" id="cd16277">
    <property type="entry name" value="metallo-hydrolase-like_MBL-fold"/>
    <property type="match status" value="1"/>
</dbReference>
<name>A0A1I2WYE9_9SPHI</name>
<dbReference type="STRING" id="414048.SAMN04489864_104385"/>
<dbReference type="SMART" id="SM00849">
    <property type="entry name" value="Lactamase_B"/>
    <property type="match status" value="1"/>
</dbReference>
<dbReference type="AlphaFoldDB" id="A0A1I2WYE9"/>
<dbReference type="Proteomes" id="UP000199666">
    <property type="component" value="Unassembled WGS sequence"/>
</dbReference>
<dbReference type="GO" id="GO:0016787">
    <property type="term" value="F:hydrolase activity"/>
    <property type="evidence" value="ECO:0007669"/>
    <property type="project" value="UniProtKB-KW"/>
</dbReference>
<dbReference type="Gene3D" id="3.60.15.10">
    <property type="entry name" value="Ribonuclease Z/Hydroxyacylglutathione hydrolase-like"/>
    <property type="match status" value="1"/>
</dbReference>
<evidence type="ECO:0000256" key="2">
    <source>
        <dbReference type="ARBA" id="ARBA00022723"/>
    </source>
</evidence>
<dbReference type="InterPro" id="IPR051013">
    <property type="entry name" value="MBL_superfamily_lactonases"/>
</dbReference>
<accession>A0A1I2WYE9</accession>
<reference evidence="6 7" key="1">
    <citation type="submission" date="2016-10" db="EMBL/GenBank/DDBJ databases">
        <authorList>
            <person name="de Groot N.N."/>
        </authorList>
    </citation>
    <scope>NUCLEOTIDE SEQUENCE [LARGE SCALE GENOMIC DNA]</scope>
    <source>
        <strain evidence="6 7">DSM 18684</strain>
    </source>
</reference>
<dbReference type="Pfam" id="PF00753">
    <property type="entry name" value="Lactamase_B"/>
    <property type="match status" value="1"/>
</dbReference>
<evidence type="ECO:0000313" key="7">
    <source>
        <dbReference type="Proteomes" id="UP000199666"/>
    </source>
</evidence>
<dbReference type="SUPFAM" id="SSF56281">
    <property type="entry name" value="Metallo-hydrolase/oxidoreductase"/>
    <property type="match status" value="1"/>
</dbReference>
<evidence type="ECO:0000256" key="3">
    <source>
        <dbReference type="ARBA" id="ARBA00022801"/>
    </source>
</evidence>
<dbReference type="OrthoDB" id="9802897at2"/>